<sequence length="508" mass="57016">QIPELVSLVCSHLEVLPQLQSVRFGARPADLAVLARTSTVFSSHALRLVWKSVALINLLRCLPSDCFHLTTTGVGYMKKYTMEPLRPLRASDWERVPVYAQHVKHLLTDPDFADLSHVFPSVSRWLSNMLPNLQGLHWLHQEHDFQYIDCFLAPQLTTIVIPPTSHAALCLLSNLALRCPQLKALTLFPRGASDLRPLAVSAVSQCVRSLHSIETLIADMVDQLALEHLSRLSSLRYLRLGEVLPTLTALPRHVAPFSSLQKLYFRSEIKSPTWFLEWCNKLPLVEFTAECTAFSTPDEVHRLFSAAPAGISHLLLTEFDFGDDYRSLDSSDSASHLIRPQSLRSLFCFVNLKSVSVLSAVGIDLDDTTVTDMARSWPYIERLELQSYFGNTAPRATLQCLEAFPKYCPHLTKLCITFDATVIPTSQADLSLQCLQVLDVEASPISTILPVAQFLTRIFPTLRAISTLQDSLDGNEDWEEEVGPQALQYDLLWQDVVSLLSADERPER</sequence>
<gene>
    <name evidence="1" type="ORF">GGX14DRAFT_605953</name>
</gene>
<organism evidence="1 2">
    <name type="scientific">Mycena pura</name>
    <dbReference type="NCBI Taxonomy" id="153505"/>
    <lineage>
        <taxon>Eukaryota</taxon>
        <taxon>Fungi</taxon>
        <taxon>Dikarya</taxon>
        <taxon>Basidiomycota</taxon>
        <taxon>Agaricomycotina</taxon>
        <taxon>Agaricomycetes</taxon>
        <taxon>Agaricomycetidae</taxon>
        <taxon>Agaricales</taxon>
        <taxon>Marasmiineae</taxon>
        <taxon>Mycenaceae</taxon>
        <taxon>Mycena</taxon>
    </lineage>
</organism>
<feature type="non-terminal residue" evidence="1">
    <location>
        <position position="508"/>
    </location>
</feature>
<accession>A0AAD6URC6</accession>
<comment type="caution">
    <text evidence="1">The sequence shown here is derived from an EMBL/GenBank/DDBJ whole genome shotgun (WGS) entry which is preliminary data.</text>
</comment>
<dbReference type="AlphaFoldDB" id="A0AAD6URC6"/>
<evidence type="ECO:0008006" key="3">
    <source>
        <dbReference type="Google" id="ProtNLM"/>
    </source>
</evidence>
<reference evidence="1" key="1">
    <citation type="submission" date="2023-03" db="EMBL/GenBank/DDBJ databases">
        <title>Massive genome expansion in bonnet fungi (Mycena s.s.) driven by repeated elements and novel gene families across ecological guilds.</title>
        <authorList>
            <consortium name="Lawrence Berkeley National Laboratory"/>
            <person name="Harder C.B."/>
            <person name="Miyauchi S."/>
            <person name="Viragh M."/>
            <person name="Kuo A."/>
            <person name="Thoen E."/>
            <person name="Andreopoulos B."/>
            <person name="Lu D."/>
            <person name="Skrede I."/>
            <person name="Drula E."/>
            <person name="Henrissat B."/>
            <person name="Morin E."/>
            <person name="Kohler A."/>
            <person name="Barry K."/>
            <person name="LaButti K."/>
            <person name="Morin E."/>
            <person name="Salamov A."/>
            <person name="Lipzen A."/>
            <person name="Mereny Z."/>
            <person name="Hegedus B."/>
            <person name="Baldrian P."/>
            <person name="Stursova M."/>
            <person name="Weitz H."/>
            <person name="Taylor A."/>
            <person name="Grigoriev I.V."/>
            <person name="Nagy L.G."/>
            <person name="Martin F."/>
            <person name="Kauserud H."/>
        </authorList>
    </citation>
    <scope>NUCLEOTIDE SEQUENCE</scope>
    <source>
        <strain evidence="1">9144</strain>
    </source>
</reference>
<proteinExistence type="predicted"/>
<dbReference type="Proteomes" id="UP001219525">
    <property type="component" value="Unassembled WGS sequence"/>
</dbReference>
<evidence type="ECO:0000313" key="2">
    <source>
        <dbReference type="Proteomes" id="UP001219525"/>
    </source>
</evidence>
<dbReference type="InterPro" id="IPR032675">
    <property type="entry name" value="LRR_dom_sf"/>
</dbReference>
<dbReference type="Gene3D" id="3.80.10.10">
    <property type="entry name" value="Ribonuclease Inhibitor"/>
    <property type="match status" value="1"/>
</dbReference>
<keyword evidence="2" id="KW-1185">Reference proteome</keyword>
<name>A0AAD6URC6_9AGAR</name>
<dbReference type="EMBL" id="JARJCW010000151">
    <property type="protein sequence ID" value="KAJ7190374.1"/>
    <property type="molecule type" value="Genomic_DNA"/>
</dbReference>
<dbReference type="SUPFAM" id="SSF52047">
    <property type="entry name" value="RNI-like"/>
    <property type="match status" value="1"/>
</dbReference>
<protein>
    <recommendedName>
        <fullName evidence="3">F-box domain-containing protein</fullName>
    </recommendedName>
</protein>
<evidence type="ECO:0000313" key="1">
    <source>
        <dbReference type="EMBL" id="KAJ7190374.1"/>
    </source>
</evidence>